<dbReference type="EMBL" id="BMAW01112691">
    <property type="protein sequence ID" value="GFT54043.1"/>
    <property type="molecule type" value="Genomic_DNA"/>
</dbReference>
<reference evidence="2" key="1">
    <citation type="submission" date="2020-08" db="EMBL/GenBank/DDBJ databases">
        <title>Multicomponent nature underlies the extraordinary mechanical properties of spider dragline silk.</title>
        <authorList>
            <person name="Kono N."/>
            <person name="Nakamura H."/>
            <person name="Mori M."/>
            <person name="Yoshida Y."/>
            <person name="Ohtoshi R."/>
            <person name="Malay A.D."/>
            <person name="Moran D.A.P."/>
            <person name="Tomita M."/>
            <person name="Numata K."/>
            <person name="Arakawa K."/>
        </authorList>
    </citation>
    <scope>NUCLEOTIDE SEQUENCE</scope>
</reference>
<evidence type="ECO:0000256" key="1">
    <source>
        <dbReference type="SAM" id="MobiDB-lite"/>
    </source>
</evidence>
<dbReference type="AlphaFoldDB" id="A0A8X6P849"/>
<proteinExistence type="predicted"/>
<gene>
    <name evidence="2" type="ORF">NPIL_296261</name>
</gene>
<sequence length="56" mass="6180">PHYLRQGWGGGQASSPIVYGSTTPFVRVSEDRGRGGWSSGSIRGKNSKEEERERDN</sequence>
<comment type="caution">
    <text evidence="2">The sequence shown here is derived from an EMBL/GenBank/DDBJ whole genome shotgun (WGS) entry which is preliminary data.</text>
</comment>
<protein>
    <submittedName>
        <fullName evidence="2">Uncharacterized protein</fullName>
    </submittedName>
</protein>
<feature type="non-terminal residue" evidence="2">
    <location>
        <position position="1"/>
    </location>
</feature>
<dbReference type="Proteomes" id="UP000887013">
    <property type="component" value="Unassembled WGS sequence"/>
</dbReference>
<accession>A0A8X6P849</accession>
<organism evidence="2 3">
    <name type="scientific">Nephila pilipes</name>
    <name type="common">Giant wood spider</name>
    <name type="synonym">Nephila maculata</name>
    <dbReference type="NCBI Taxonomy" id="299642"/>
    <lineage>
        <taxon>Eukaryota</taxon>
        <taxon>Metazoa</taxon>
        <taxon>Ecdysozoa</taxon>
        <taxon>Arthropoda</taxon>
        <taxon>Chelicerata</taxon>
        <taxon>Arachnida</taxon>
        <taxon>Araneae</taxon>
        <taxon>Araneomorphae</taxon>
        <taxon>Entelegynae</taxon>
        <taxon>Araneoidea</taxon>
        <taxon>Nephilidae</taxon>
        <taxon>Nephila</taxon>
    </lineage>
</organism>
<keyword evidence="3" id="KW-1185">Reference proteome</keyword>
<feature type="compositionally biased region" description="Basic and acidic residues" evidence="1">
    <location>
        <begin position="46"/>
        <end position="56"/>
    </location>
</feature>
<feature type="region of interest" description="Disordered" evidence="1">
    <location>
        <begin position="27"/>
        <end position="56"/>
    </location>
</feature>
<evidence type="ECO:0000313" key="2">
    <source>
        <dbReference type="EMBL" id="GFT54043.1"/>
    </source>
</evidence>
<name>A0A8X6P849_NEPPI</name>
<evidence type="ECO:0000313" key="3">
    <source>
        <dbReference type="Proteomes" id="UP000887013"/>
    </source>
</evidence>